<feature type="compositionally biased region" description="Basic and acidic residues" evidence="1">
    <location>
        <begin position="36"/>
        <end position="68"/>
    </location>
</feature>
<organism evidence="2">
    <name type="scientific">marine metagenome</name>
    <dbReference type="NCBI Taxonomy" id="408172"/>
    <lineage>
        <taxon>unclassified sequences</taxon>
        <taxon>metagenomes</taxon>
        <taxon>ecological metagenomes</taxon>
    </lineage>
</organism>
<dbReference type="AlphaFoldDB" id="A0A383DF08"/>
<feature type="region of interest" description="Disordered" evidence="1">
    <location>
        <begin position="36"/>
        <end position="82"/>
    </location>
</feature>
<proteinExistence type="predicted"/>
<evidence type="ECO:0000313" key="2">
    <source>
        <dbReference type="EMBL" id="SVE42889.1"/>
    </source>
</evidence>
<name>A0A383DF08_9ZZZZ</name>
<accession>A0A383DF08</accession>
<sequence length="123" mass="14427">SDDPQSTECKAAKKKNISLIEQLKILTYEERERWKEERELEKQATNERKERIKKERSLEKQASLEEQKQIQADKATRKAERERLKAEWKKACSDDPESKACKEGKPSEKIKKSLLKIKKKLGG</sequence>
<reference evidence="2" key="1">
    <citation type="submission" date="2018-05" db="EMBL/GenBank/DDBJ databases">
        <authorList>
            <person name="Lanie J.A."/>
            <person name="Ng W.-L."/>
            <person name="Kazmierczak K.M."/>
            <person name="Andrzejewski T.M."/>
            <person name="Davidsen T.M."/>
            <person name="Wayne K.J."/>
            <person name="Tettelin H."/>
            <person name="Glass J.I."/>
            <person name="Rusch D."/>
            <person name="Podicherti R."/>
            <person name="Tsui H.-C.T."/>
            <person name="Winkler M.E."/>
        </authorList>
    </citation>
    <scope>NUCLEOTIDE SEQUENCE</scope>
</reference>
<gene>
    <name evidence="2" type="ORF">METZ01_LOCUS495743</name>
</gene>
<dbReference type="EMBL" id="UINC01216659">
    <property type="protein sequence ID" value="SVE42889.1"/>
    <property type="molecule type" value="Genomic_DNA"/>
</dbReference>
<protein>
    <submittedName>
        <fullName evidence="2">Uncharacterized protein</fullName>
    </submittedName>
</protein>
<evidence type="ECO:0000256" key="1">
    <source>
        <dbReference type="SAM" id="MobiDB-lite"/>
    </source>
</evidence>
<feature type="non-terminal residue" evidence="2">
    <location>
        <position position="1"/>
    </location>
</feature>